<dbReference type="OrthoDB" id="5006876at2"/>
<sequence length="88" mass="9659">MAKVDVGTQVAYTVAADYIAEVGADFDFRAVDDEVLAELNSLAPVGIEVKRDGRVFADEGLEETARGLDWRPLLQRIDVDAILSRHGR</sequence>
<accession>A0A2V1HTC7</accession>
<dbReference type="AlphaFoldDB" id="A0A2V1HTC7"/>
<evidence type="ECO:0000313" key="2">
    <source>
        <dbReference type="Proteomes" id="UP000244893"/>
    </source>
</evidence>
<dbReference type="EMBL" id="QEOP01000003">
    <property type="protein sequence ID" value="PVZ93577.1"/>
    <property type="molecule type" value="Genomic_DNA"/>
</dbReference>
<organism evidence="1 2">
    <name type="scientific">Amnibacterium flavum</name>
    <dbReference type="NCBI Taxonomy" id="2173173"/>
    <lineage>
        <taxon>Bacteria</taxon>
        <taxon>Bacillati</taxon>
        <taxon>Actinomycetota</taxon>
        <taxon>Actinomycetes</taxon>
        <taxon>Micrococcales</taxon>
        <taxon>Microbacteriaceae</taxon>
        <taxon>Amnibacterium</taxon>
    </lineage>
</organism>
<keyword evidence="2" id="KW-1185">Reference proteome</keyword>
<gene>
    <name evidence="1" type="ORF">DDQ50_14795</name>
</gene>
<comment type="caution">
    <text evidence="1">The sequence shown here is derived from an EMBL/GenBank/DDBJ whole genome shotgun (WGS) entry which is preliminary data.</text>
</comment>
<proteinExistence type="predicted"/>
<name>A0A2V1HTC7_9MICO</name>
<dbReference type="RefSeq" id="WP_116757562.1">
    <property type="nucleotide sequence ID" value="NZ_JBHUEX010000001.1"/>
</dbReference>
<protein>
    <submittedName>
        <fullName evidence="1">Uncharacterized protein</fullName>
    </submittedName>
</protein>
<reference evidence="1 2" key="1">
    <citation type="submission" date="2018-05" db="EMBL/GenBank/DDBJ databases">
        <title>Amnibacterium sp. M8JJ-5, whole genome shotgun sequence.</title>
        <authorList>
            <person name="Tuo L."/>
        </authorList>
    </citation>
    <scope>NUCLEOTIDE SEQUENCE [LARGE SCALE GENOMIC DNA]</scope>
    <source>
        <strain evidence="1 2">M8JJ-5</strain>
    </source>
</reference>
<evidence type="ECO:0000313" key="1">
    <source>
        <dbReference type="EMBL" id="PVZ93577.1"/>
    </source>
</evidence>
<dbReference type="Proteomes" id="UP000244893">
    <property type="component" value="Unassembled WGS sequence"/>
</dbReference>